<evidence type="ECO:0000313" key="2">
    <source>
        <dbReference type="EMBL" id="CAD6187739.1"/>
    </source>
</evidence>
<keyword evidence="1" id="KW-0732">Signal</keyword>
<accession>A0A8S1GWM4</accession>
<reference evidence="2" key="1">
    <citation type="submission" date="2020-10" db="EMBL/GenBank/DDBJ databases">
        <authorList>
            <person name="Kikuchi T."/>
        </authorList>
    </citation>
    <scope>NUCLEOTIDE SEQUENCE</scope>
    <source>
        <strain evidence="2">NKZ352</strain>
    </source>
</reference>
<name>A0A8S1GWM4_9PELO</name>
<comment type="caution">
    <text evidence="2">The sequence shown here is derived from an EMBL/GenBank/DDBJ whole genome shotgun (WGS) entry which is preliminary data.</text>
</comment>
<feature type="signal peptide" evidence="1">
    <location>
        <begin position="1"/>
        <end position="18"/>
    </location>
</feature>
<evidence type="ECO:0000313" key="3">
    <source>
        <dbReference type="Proteomes" id="UP000835052"/>
    </source>
</evidence>
<organism evidence="2 3">
    <name type="scientific">Caenorhabditis auriculariae</name>
    <dbReference type="NCBI Taxonomy" id="2777116"/>
    <lineage>
        <taxon>Eukaryota</taxon>
        <taxon>Metazoa</taxon>
        <taxon>Ecdysozoa</taxon>
        <taxon>Nematoda</taxon>
        <taxon>Chromadorea</taxon>
        <taxon>Rhabditida</taxon>
        <taxon>Rhabditina</taxon>
        <taxon>Rhabditomorpha</taxon>
        <taxon>Rhabditoidea</taxon>
        <taxon>Rhabditidae</taxon>
        <taxon>Peloderinae</taxon>
        <taxon>Caenorhabditis</taxon>
    </lineage>
</organism>
<sequence>MLHRLVLFILLVVLVATATPTEERKFNSSDLEILRKTANDIAEFTAFDIIRKLYEINPEVAKQVLLELAPQNK</sequence>
<evidence type="ECO:0000256" key="1">
    <source>
        <dbReference type="SAM" id="SignalP"/>
    </source>
</evidence>
<keyword evidence="3" id="KW-1185">Reference proteome</keyword>
<gene>
    <name evidence="2" type="ORF">CAUJ_LOCUS3658</name>
</gene>
<protein>
    <submittedName>
        <fullName evidence="2">Uncharacterized protein</fullName>
    </submittedName>
</protein>
<dbReference type="AlphaFoldDB" id="A0A8S1GWM4"/>
<dbReference type="EMBL" id="CAJGYM010000007">
    <property type="protein sequence ID" value="CAD6187739.1"/>
    <property type="molecule type" value="Genomic_DNA"/>
</dbReference>
<proteinExistence type="predicted"/>
<dbReference type="Proteomes" id="UP000835052">
    <property type="component" value="Unassembled WGS sequence"/>
</dbReference>
<feature type="chain" id="PRO_5035862652" evidence="1">
    <location>
        <begin position="19"/>
        <end position="73"/>
    </location>
</feature>